<reference evidence="2 3" key="1">
    <citation type="submission" date="2014-11" db="EMBL/GenBank/DDBJ databases">
        <authorList>
            <person name="Zhu J."/>
            <person name="Qi W."/>
            <person name="Song R."/>
        </authorList>
    </citation>
    <scope>NUCLEOTIDE SEQUENCE [LARGE SCALE GENOMIC DNA]</scope>
</reference>
<organism evidence="2 3">
    <name type="scientific">Vitrella brassicaformis (strain CCMP3155)</name>
    <dbReference type="NCBI Taxonomy" id="1169540"/>
    <lineage>
        <taxon>Eukaryota</taxon>
        <taxon>Sar</taxon>
        <taxon>Alveolata</taxon>
        <taxon>Colpodellida</taxon>
        <taxon>Vitrellaceae</taxon>
        <taxon>Vitrella</taxon>
    </lineage>
</organism>
<protein>
    <submittedName>
        <fullName evidence="2">Uncharacterized protein</fullName>
    </submittedName>
</protein>
<dbReference type="VEuPathDB" id="CryptoDB:Vbra_7976"/>
<accession>A0A0G4EPL9</accession>
<dbReference type="AlphaFoldDB" id="A0A0G4EPL9"/>
<feature type="compositionally biased region" description="Low complexity" evidence="1">
    <location>
        <begin position="65"/>
        <end position="83"/>
    </location>
</feature>
<dbReference type="OrthoDB" id="341180at2759"/>
<name>A0A0G4EPL9_VITBC</name>
<evidence type="ECO:0000313" key="2">
    <source>
        <dbReference type="EMBL" id="CEL99412.1"/>
    </source>
</evidence>
<evidence type="ECO:0000256" key="1">
    <source>
        <dbReference type="SAM" id="MobiDB-lite"/>
    </source>
</evidence>
<feature type="compositionally biased region" description="Low complexity" evidence="1">
    <location>
        <begin position="104"/>
        <end position="116"/>
    </location>
</feature>
<dbReference type="InParanoid" id="A0A0G4EPL9"/>
<feature type="region of interest" description="Disordered" evidence="1">
    <location>
        <begin position="1"/>
        <end position="83"/>
    </location>
</feature>
<proteinExistence type="predicted"/>
<feature type="region of interest" description="Disordered" evidence="1">
    <location>
        <begin position="96"/>
        <end position="120"/>
    </location>
</feature>
<feature type="region of interest" description="Disordered" evidence="1">
    <location>
        <begin position="218"/>
        <end position="239"/>
    </location>
</feature>
<evidence type="ECO:0000313" key="3">
    <source>
        <dbReference type="Proteomes" id="UP000041254"/>
    </source>
</evidence>
<dbReference type="Proteomes" id="UP000041254">
    <property type="component" value="Unassembled WGS sequence"/>
</dbReference>
<keyword evidence="3" id="KW-1185">Reference proteome</keyword>
<sequence length="286" mass="29668">MPSPHLRQPPYQPPPLLSYRTVPSAPGAPSPHPIKTDGAYVVKEEPGVPSGTANRAETRKRPLEEAVGAEEGQSGEQESLGKLLSLHRSHSFSHVVDKSADVKTAVPSPSSSLSGTSGLGGVGVGALKETDGATTAIQEQGGVGGQGDGQGSSGVAARRLAGDKMLKFGDVTLIAGKPRKWRKVSVIGGHFSRVKWIAVPFSEDDEFRQSLVRYVQPDEGGQGTKGKRGRKAAAAAQQQATEYSRARECAAALHASLHARGVPTAAAASSAPLAHHAAASAYLQQP</sequence>
<dbReference type="EMBL" id="CDMY01000280">
    <property type="protein sequence ID" value="CEL99412.1"/>
    <property type="molecule type" value="Genomic_DNA"/>
</dbReference>
<gene>
    <name evidence="2" type="ORF">Vbra_7976</name>
</gene>